<evidence type="ECO:0000259" key="5">
    <source>
        <dbReference type="SMART" id="SM00062"/>
    </source>
</evidence>
<dbReference type="RefSeq" id="WP_095986003.1">
    <property type="nucleotide sequence ID" value="NZ_CP022098.1"/>
</dbReference>
<dbReference type="Gene3D" id="3.40.190.10">
    <property type="entry name" value="Periplasmic binding protein-like II"/>
    <property type="match status" value="2"/>
</dbReference>
<dbReference type="PANTHER" id="PTHR30085">
    <property type="entry name" value="AMINO ACID ABC TRANSPORTER PERMEASE"/>
    <property type="match status" value="1"/>
</dbReference>
<dbReference type="EMBL" id="CP022098">
    <property type="protein sequence ID" value="ATB37732.1"/>
    <property type="molecule type" value="Genomic_DNA"/>
</dbReference>
<dbReference type="PANTHER" id="PTHR30085:SF7">
    <property type="entry name" value="AMINO-ACID ABC TRANSPORTER-BINDING PROTEIN YHDW-RELATED"/>
    <property type="match status" value="1"/>
</dbReference>
<reference evidence="6 7" key="1">
    <citation type="submission" date="2017-06" db="EMBL/GenBank/DDBJ databases">
        <title>Sequencing and comparative analysis of myxobacterial genomes.</title>
        <authorList>
            <person name="Rupp O."/>
            <person name="Goesmann A."/>
            <person name="Sogaard-Andersen L."/>
        </authorList>
    </citation>
    <scope>NUCLEOTIDE SEQUENCE [LARGE SCALE GENOMIC DNA]</scope>
    <source>
        <strain evidence="6 7">DSM 52655</strain>
    </source>
</reference>
<dbReference type="SMART" id="SM00062">
    <property type="entry name" value="PBPb"/>
    <property type="match status" value="1"/>
</dbReference>
<feature type="domain" description="Solute-binding protein family 3/N-terminal" evidence="5">
    <location>
        <begin position="14"/>
        <end position="231"/>
    </location>
</feature>
<dbReference type="PROSITE" id="PS01039">
    <property type="entry name" value="SBP_BACTERIAL_3"/>
    <property type="match status" value="1"/>
</dbReference>
<dbReference type="AlphaFoldDB" id="A0A250J2I9"/>
<dbReference type="InterPro" id="IPR001638">
    <property type="entry name" value="Solute-binding_3/MltF_N"/>
</dbReference>
<dbReference type="Pfam" id="PF00497">
    <property type="entry name" value="SBP_bac_3"/>
    <property type="match status" value="1"/>
</dbReference>
<protein>
    <submittedName>
        <fullName evidence="6">Glutamate Aspartate periplasmic binding protein GltI</fullName>
    </submittedName>
</protein>
<keyword evidence="2" id="KW-0813">Transport</keyword>
<name>A0A250J2I9_9BACT</name>
<sequence>MNNETIKRIKQRGQLRCGVSRGIYGMSYQEGQSWRGFDVDFGRAVAAAVVGDASKIEFISLKPEERFSSLRDETVDVLCCNATCTFSRDSAQGITFAAMTVYDGETMLVHRDLGVTSVRQLKNPTVALQSGTTTDINLQRFLQQHGISFTGRYYSTPQEALDGYARRECDAYALDRVPLTGERLRLPNPEDHIIVPETFSKEPMGPAVKAGDGLWEKVVRWVIYLTIEAEDVGVSSESIDAQIAGKNPDALHLLKSADAVSSHLQLEPGWAHQVIKQVGNYHEIFERNLGMKSRLKLERGMNALWSKGGILYAPPFK</sequence>
<organism evidence="6 7">
    <name type="scientific">Cystobacter fuscus</name>
    <dbReference type="NCBI Taxonomy" id="43"/>
    <lineage>
        <taxon>Bacteria</taxon>
        <taxon>Pseudomonadati</taxon>
        <taxon>Myxococcota</taxon>
        <taxon>Myxococcia</taxon>
        <taxon>Myxococcales</taxon>
        <taxon>Cystobacterineae</taxon>
        <taxon>Archangiaceae</taxon>
        <taxon>Cystobacter</taxon>
    </lineage>
</organism>
<proteinExistence type="inferred from homology"/>
<evidence type="ECO:0000256" key="2">
    <source>
        <dbReference type="ARBA" id="ARBA00022448"/>
    </source>
</evidence>
<dbReference type="InterPro" id="IPR018313">
    <property type="entry name" value="SBP_3_CS"/>
</dbReference>
<keyword evidence="3" id="KW-0732">Signal</keyword>
<evidence type="ECO:0000256" key="4">
    <source>
        <dbReference type="RuleBase" id="RU003744"/>
    </source>
</evidence>
<dbReference type="SUPFAM" id="SSF53850">
    <property type="entry name" value="Periplasmic binding protein-like II"/>
    <property type="match status" value="1"/>
</dbReference>
<gene>
    <name evidence="6" type="ORF">CYFUS_003157</name>
</gene>
<evidence type="ECO:0000256" key="3">
    <source>
        <dbReference type="ARBA" id="ARBA00022729"/>
    </source>
</evidence>
<evidence type="ECO:0000313" key="6">
    <source>
        <dbReference type="EMBL" id="ATB37732.1"/>
    </source>
</evidence>
<accession>A0A250J2I9</accession>
<dbReference type="KEGG" id="cfus:CYFUS_003157"/>
<comment type="similarity">
    <text evidence="1 4">Belongs to the bacterial solute-binding protein 3 family.</text>
</comment>
<evidence type="ECO:0000313" key="7">
    <source>
        <dbReference type="Proteomes" id="UP000217257"/>
    </source>
</evidence>
<dbReference type="GO" id="GO:0006865">
    <property type="term" value="P:amino acid transport"/>
    <property type="evidence" value="ECO:0007669"/>
    <property type="project" value="TreeGrafter"/>
</dbReference>
<evidence type="ECO:0000256" key="1">
    <source>
        <dbReference type="ARBA" id="ARBA00010333"/>
    </source>
</evidence>
<dbReference type="CDD" id="cd13692">
    <property type="entry name" value="PBP2_BztA"/>
    <property type="match status" value="1"/>
</dbReference>
<dbReference type="Proteomes" id="UP000217257">
    <property type="component" value="Chromosome"/>
</dbReference>
<dbReference type="InterPro" id="IPR051455">
    <property type="entry name" value="Bact_solute-bind_prot3"/>
</dbReference>